<dbReference type="Proteomes" id="UP000184278">
    <property type="component" value="Unassembled WGS sequence"/>
</dbReference>
<dbReference type="InterPro" id="IPR003593">
    <property type="entry name" value="AAA+_ATPase"/>
</dbReference>
<feature type="transmembrane region" description="Helical" evidence="9">
    <location>
        <begin position="811"/>
        <end position="836"/>
    </location>
</feature>
<keyword evidence="13" id="KW-1185">Reference proteome</keyword>
<sequence>MIKKRLIELLADAVKFIKEQVVWKVLSLISQIVIVICISNILADVVTSSSLIISGSEVDISAKAYIKYIIPAIICIGLRFFFDKKEYESAFMASADVKSILRQKIYSKLLSLGSSYREKVSTGEITQLMTDGVDQLETYFGLYLSQLFYAMISPVILFVVVAFISFKAATILLIFVPLIPISIVVVQKIAKKLLSKYWGIYANLGDSFLDNIQGLTTLKIYQSDKEAADKMDAESEHFRNITMKVLTMQLNSTSVMDIMAYGGAAVGIIIALSEYSKSHISLAGALIIVLLAAEFFLPMRRLGSYFHVAMNGMAASDKIFALLDLKEPEKGTEDFPEGAGTITFDKVFFSYDKDCKLEEADTTDTSLSPSGNPDDIGLINRQKEKKAVLKGVSMEISKGSFTAIAGVSGSGKSTIASLLIGRQKSYSGSLKIGDVEVSTIKEDELFKNITLVSSGAFLFKGTIRENLAIAGENISDEKMLEALKKVNLTALNESALKDQSDTTDQVFDENNITDKEVKNDSDAKKVTNESILDYHLTEGASNISGGQRQRLAIARALLHETNIYIFDEATSNIDAESEEIILNTIKEIAKDHTVIMITHRLANAQDADKIIMLKDGVIAESGTHKELMGHFGSYSLLYNAQQKLENYNGGKCKTDEMPVHKSGAQQSSKVIAANTNDEGAAAKVITKEELSNDKEKANSEEKNIEINNTETSATEEINSVIPGALKDTNNTNNSDNTNNDKNVSISIDSKNSSDKGTEQKRRSAISLMLKLIVLIKALLPVMLLAITLGVLGFICAIFLTIKAAMILKGSAAIAGGTSVITFTKAAAWTLVIMAVLRGLLHYGEQYCNHFIAFKLLAIIRHNVFKALRKLSPAKLEGHDKGNIIAILTSDIELLEVFYAHTISPVVIAAIMTIIMVVFEWTIYPIAGIIALFSYIGVGIVIPVISSKRGAQIGMKYRQRFGDLNSYALESMRGLDETIQFGNGESRQKEIKDRSTSLTAIQKVLSGYQGDTSAITGVTIQIATWIMLLAVLIAGANDFENISKTMVAVVAIMSSFGPVIALSNLSNNLNQTLASAERVISLLEEAPVVKENTSGQKLYPKVENIYTENLSFAYEGEPVLNDLTIGFPEGRIIGIHGPSGCGKSTLLKLLMRFWDADSGSVRMIANETDPTTLEKEKADSQEEKADSSKKDGNTDSKENTVSENKISANNKAGNKTPSDNKSTSGNGSKSDTTTAEPESADDTPKEPEPPKPMSAIEMLKAMQAAEKEKIRVQKERENAFLEKSRALARQKEEARKKAAVEAEKIEKQKRMTLKERIDSLLPNAEDKERSKDIKEVRTKSLRSLEAYVTQDTYIFHDTIAANIKVAKPSATMEEVEDAAKKASLHEFIMSLPDGYNTKVGELGDTLSGGERQRIGIARAFLNDADIVLLDEPTSNLDSLNEGIILKSLKETAGDKTIIIVSHRDSTMAVADNVYSFE</sequence>
<feature type="compositionally biased region" description="Low complexity" evidence="8">
    <location>
        <begin position="726"/>
        <end position="750"/>
    </location>
</feature>
<gene>
    <name evidence="12" type="ORF">SAMN02745229_03159</name>
</gene>
<feature type="domain" description="ABC transmembrane type-1" evidence="11">
    <location>
        <begin position="788"/>
        <end position="1070"/>
    </location>
</feature>
<evidence type="ECO:0000256" key="5">
    <source>
        <dbReference type="ARBA" id="ARBA00022989"/>
    </source>
</evidence>
<evidence type="ECO:0000256" key="4">
    <source>
        <dbReference type="ARBA" id="ARBA00022840"/>
    </source>
</evidence>
<dbReference type="STRING" id="1121131.SAMN02745229_03159"/>
<feature type="domain" description="ABC transporter" evidence="10">
    <location>
        <begin position="371"/>
        <end position="640"/>
    </location>
</feature>
<evidence type="ECO:0000256" key="7">
    <source>
        <dbReference type="SAM" id="Coils"/>
    </source>
</evidence>
<dbReference type="PROSITE" id="PS00211">
    <property type="entry name" value="ABC_TRANSPORTER_1"/>
    <property type="match status" value="2"/>
</dbReference>
<dbReference type="SUPFAM" id="SSF90123">
    <property type="entry name" value="ABC transporter transmembrane region"/>
    <property type="match status" value="2"/>
</dbReference>
<dbReference type="Gene3D" id="1.20.1560.10">
    <property type="entry name" value="ABC transporter type 1, transmembrane domain"/>
    <property type="match status" value="2"/>
</dbReference>
<keyword evidence="2 9" id="KW-0812">Transmembrane</keyword>
<dbReference type="GO" id="GO:0016887">
    <property type="term" value="F:ATP hydrolysis activity"/>
    <property type="evidence" value="ECO:0007669"/>
    <property type="project" value="InterPro"/>
</dbReference>
<dbReference type="GO" id="GO:0140359">
    <property type="term" value="F:ABC-type transporter activity"/>
    <property type="evidence" value="ECO:0007669"/>
    <property type="project" value="InterPro"/>
</dbReference>
<dbReference type="InterPro" id="IPR003439">
    <property type="entry name" value="ABC_transporter-like_ATP-bd"/>
</dbReference>
<dbReference type="PANTHER" id="PTHR24221:SF654">
    <property type="entry name" value="ATP-BINDING CASSETTE SUB-FAMILY B MEMBER 6"/>
    <property type="match status" value="1"/>
</dbReference>
<dbReference type="PANTHER" id="PTHR24221">
    <property type="entry name" value="ATP-BINDING CASSETTE SUB-FAMILY B"/>
    <property type="match status" value="1"/>
</dbReference>
<keyword evidence="6 9" id="KW-0472">Membrane</keyword>
<dbReference type="InterPro" id="IPR036640">
    <property type="entry name" value="ABC1_TM_sf"/>
</dbReference>
<feature type="transmembrane region" description="Helical" evidence="9">
    <location>
        <begin position="254"/>
        <end position="273"/>
    </location>
</feature>
<reference evidence="13" key="1">
    <citation type="submission" date="2016-11" db="EMBL/GenBank/DDBJ databases">
        <authorList>
            <person name="Varghese N."/>
            <person name="Submissions S."/>
        </authorList>
    </citation>
    <scope>NUCLEOTIDE SEQUENCE [LARGE SCALE GENOMIC DNA]</scope>
    <source>
        <strain evidence="13">DSM 3071</strain>
    </source>
</reference>
<feature type="region of interest" description="Disordered" evidence="8">
    <location>
        <begin position="723"/>
        <end position="757"/>
    </location>
</feature>
<feature type="compositionally biased region" description="Basic and acidic residues" evidence="8">
    <location>
        <begin position="1171"/>
        <end position="1199"/>
    </location>
</feature>
<dbReference type="PROSITE" id="PS50929">
    <property type="entry name" value="ABC_TM1F"/>
    <property type="match status" value="2"/>
</dbReference>
<comment type="subcellular location">
    <subcellularLocation>
        <location evidence="1">Cell membrane</location>
        <topology evidence="1">Multi-pass membrane protein</topology>
    </subcellularLocation>
</comment>
<evidence type="ECO:0000256" key="6">
    <source>
        <dbReference type="ARBA" id="ARBA00023136"/>
    </source>
</evidence>
<keyword evidence="4" id="KW-0067">ATP-binding</keyword>
<feature type="compositionally biased region" description="Polar residues" evidence="8">
    <location>
        <begin position="1200"/>
        <end position="1235"/>
    </location>
</feature>
<feature type="transmembrane region" description="Helical" evidence="9">
    <location>
        <begin position="924"/>
        <end position="945"/>
    </location>
</feature>
<feature type="transmembrane region" description="Helical" evidence="9">
    <location>
        <begin position="771"/>
        <end position="799"/>
    </location>
</feature>
<dbReference type="SMART" id="SM00382">
    <property type="entry name" value="AAA"/>
    <property type="match status" value="2"/>
</dbReference>
<dbReference type="EMBL" id="FQXK01000031">
    <property type="protein sequence ID" value="SHI48439.1"/>
    <property type="molecule type" value="Genomic_DNA"/>
</dbReference>
<dbReference type="CDD" id="cd03228">
    <property type="entry name" value="ABCC_MRP_Like"/>
    <property type="match status" value="1"/>
</dbReference>
<feature type="transmembrane region" description="Helical" evidence="9">
    <location>
        <begin position="147"/>
        <end position="165"/>
    </location>
</feature>
<evidence type="ECO:0000256" key="2">
    <source>
        <dbReference type="ARBA" id="ARBA00022692"/>
    </source>
</evidence>
<dbReference type="InterPro" id="IPR039421">
    <property type="entry name" value="Type_1_exporter"/>
</dbReference>
<protein>
    <submittedName>
        <fullName evidence="12">ABC-type transport system involved in cytochrome bd biosynthesis, ATPase and permease components</fullName>
    </submittedName>
</protein>
<dbReference type="Pfam" id="PF00664">
    <property type="entry name" value="ABC_membrane"/>
    <property type="match status" value="2"/>
</dbReference>
<dbReference type="Gene3D" id="3.40.50.300">
    <property type="entry name" value="P-loop containing nucleotide triphosphate hydrolases"/>
    <property type="match status" value="3"/>
</dbReference>
<evidence type="ECO:0000313" key="13">
    <source>
        <dbReference type="Proteomes" id="UP000184278"/>
    </source>
</evidence>
<evidence type="ECO:0000259" key="11">
    <source>
        <dbReference type="PROSITE" id="PS50929"/>
    </source>
</evidence>
<feature type="domain" description="ABC transmembrane type-1" evidence="11">
    <location>
        <begin position="21"/>
        <end position="311"/>
    </location>
</feature>
<feature type="domain" description="ABC transporter" evidence="10">
    <location>
        <begin position="1104"/>
        <end position="1476"/>
    </location>
</feature>
<dbReference type="SUPFAM" id="SSF52540">
    <property type="entry name" value="P-loop containing nucleoside triphosphate hydrolases"/>
    <property type="match status" value="2"/>
</dbReference>
<feature type="transmembrane region" description="Helical" evidence="9">
    <location>
        <begin position="62"/>
        <end position="82"/>
    </location>
</feature>
<evidence type="ECO:0000256" key="1">
    <source>
        <dbReference type="ARBA" id="ARBA00004651"/>
    </source>
</evidence>
<dbReference type="InterPro" id="IPR011527">
    <property type="entry name" value="ABC1_TM_dom"/>
</dbReference>
<dbReference type="InterPro" id="IPR027417">
    <property type="entry name" value="P-loop_NTPase"/>
</dbReference>
<accession>A0A1M6BIA0</accession>
<dbReference type="OrthoDB" id="9762778at2"/>
<dbReference type="Pfam" id="PF00005">
    <property type="entry name" value="ABC_tran"/>
    <property type="match status" value="2"/>
</dbReference>
<dbReference type="GO" id="GO:0034040">
    <property type="term" value="F:ATPase-coupled lipid transmembrane transporter activity"/>
    <property type="evidence" value="ECO:0007669"/>
    <property type="project" value="TreeGrafter"/>
</dbReference>
<feature type="region of interest" description="Disordered" evidence="8">
    <location>
        <begin position="1164"/>
        <end position="1251"/>
    </location>
</feature>
<keyword evidence="3" id="KW-0547">Nucleotide-binding</keyword>
<feature type="transmembrane region" description="Helical" evidence="9">
    <location>
        <begin position="21"/>
        <end position="42"/>
    </location>
</feature>
<feature type="coiled-coil region" evidence="7">
    <location>
        <begin position="1254"/>
        <end position="1310"/>
    </location>
</feature>
<proteinExistence type="predicted"/>
<keyword evidence="7" id="KW-0175">Coiled coil</keyword>
<evidence type="ECO:0000256" key="8">
    <source>
        <dbReference type="SAM" id="MobiDB-lite"/>
    </source>
</evidence>
<dbReference type="PROSITE" id="PS50893">
    <property type="entry name" value="ABC_TRANSPORTER_2"/>
    <property type="match status" value="2"/>
</dbReference>
<name>A0A1M6BIA0_BUTFI</name>
<feature type="transmembrane region" description="Helical" evidence="9">
    <location>
        <begin position="1012"/>
        <end position="1033"/>
    </location>
</feature>
<feature type="transmembrane region" description="Helical" evidence="9">
    <location>
        <begin position="279"/>
        <end position="297"/>
    </location>
</feature>
<feature type="transmembrane region" description="Helical" evidence="9">
    <location>
        <begin position="896"/>
        <end position="918"/>
    </location>
</feature>
<evidence type="ECO:0000256" key="3">
    <source>
        <dbReference type="ARBA" id="ARBA00022741"/>
    </source>
</evidence>
<keyword evidence="5 9" id="KW-1133">Transmembrane helix</keyword>
<dbReference type="GO" id="GO:0005886">
    <property type="term" value="C:plasma membrane"/>
    <property type="evidence" value="ECO:0007669"/>
    <property type="project" value="UniProtKB-SubCell"/>
</dbReference>
<feature type="transmembrane region" description="Helical" evidence="9">
    <location>
        <begin position="171"/>
        <end position="190"/>
    </location>
</feature>
<evidence type="ECO:0000259" key="10">
    <source>
        <dbReference type="PROSITE" id="PS50893"/>
    </source>
</evidence>
<dbReference type="CDD" id="cd18781">
    <property type="entry name" value="ABC_6TM_AarD_CydDC_like"/>
    <property type="match status" value="1"/>
</dbReference>
<dbReference type="GO" id="GO:0005524">
    <property type="term" value="F:ATP binding"/>
    <property type="evidence" value="ECO:0007669"/>
    <property type="project" value="UniProtKB-KW"/>
</dbReference>
<organism evidence="12 13">
    <name type="scientific">Butyrivibrio fibrisolvens DSM 3071</name>
    <dbReference type="NCBI Taxonomy" id="1121131"/>
    <lineage>
        <taxon>Bacteria</taxon>
        <taxon>Bacillati</taxon>
        <taxon>Bacillota</taxon>
        <taxon>Clostridia</taxon>
        <taxon>Lachnospirales</taxon>
        <taxon>Lachnospiraceae</taxon>
        <taxon>Butyrivibrio</taxon>
    </lineage>
</organism>
<evidence type="ECO:0000313" key="12">
    <source>
        <dbReference type="EMBL" id="SHI48439.1"/>
    </source>
</evidence>
<evidence type="ECO:0000256" key="9">
    <source>
        <dbReference type="SAM" id="Phobius"/>
    </source>
</evidence>
<dbReference type="InterPro" id="IPR017871">
    <property type="entry name" value="ABC_transporter-like_CS"/>
</dbReference>